<sequence>MECWIDGLGRCSAGIVGMRVKYATREQAQQAVNTLSNQNLMGRLVYVREDREAEPRFTGTPAGGRGGYEGNGPPGGRGGFGGGFGGGMGPGGGAGGGGRQFTSPTFVSIYIFPLYACGIENVDLVN</sequence>
<dbReference type="AlphaFoldDB" id="A0A5M9JGR6"/>
<name>A0A5M9JGR6_MONFR</name>
<dbReference type="SUPFAM" id="SSF54928">
    <property type="entry name" value="RNA-binding domain, RBD"/>
    <property type="match status" value="1"/>
</dbReference>
<dbReference type="Gene3D" id="3.30.70.330">
    <property type="match status" value="1"/>
</dbReference>
<organism evidence="2 3">
    <name type="scientific">Monilinia fructicola</name>
    <name type="common">Brown rot fungus</name>
    <name type="synonym">Ciboria fructicola</name>
    <dbReference type="NCBI Taxonomy" id="38448"/>
    <lineage>
        <taxon>Eukaryota</taxon>
        <taxon>Fungi</taxon>
        <taxon>Dikarya</taxon>
        <taxon>Ascomycota</taxon>
        <taxon>Pezizomycotina</taxon>
        <taxon>Leotiomycetes</taxon>
        <taxon>Helotiales</taxon>
        <taxon>Sclerotiniaceae</taxon>
        <taxon>Monilinia</taxon>
    </lineage>
</organism>
<feature type="compositionally biased region" description="Gly residues" evidence="1">
    <location>
        <begin position="61"/>
        <end position="97"/>
    </location>
</feature>
<dbReference type="EMBL" id="VICG01000012">
    <property type="protein sequence ID" value="KAA8566315.1"/>
    <property type="molecule type" value="Genomic_DNA"/>
</dbReference>
<gene>
    <name evidence="2" type="ORF">EYC84_008906</name>
</gene>
<dbReference type="GO" id="GO:0003676">
    <property type="term" value="F:nucleic acid binding"/>
    <property type="evidence" value="ECO:0007669"/>
    <property type="project" value="InterPro"/>
</dbReference>
<evidence type="ECO:0000313" key="3">
    <source>
        <dbReference type="Proteomes" id="UP000322873"/>
    </source>
</evidence>
<reference evidence="2 3" key="1">
    <citation type="submission" date="2019-06" db="EMBL/GenBank/DDBJ databases">
        <title>Genome Sequence of the Brown Rot Fungal Pathogen Monilinia fructicola.</title>
        <authorList>
            <person name="De Miccolis Angelini R.M."/>
            <person name="Landi L."/>
            <person name="Abate D."/>
            <person name="Pollastro S."/>
            <person name="Romanazzi G."/>
            <person name="Faretra F."/>
        </authorList>
    </citation>
    <scope>NUCLEOTIDE SEQUENCE [LARGE SCALE GENOMIC DNA]</scope>
    <source>
        <strain evidence="2 3">Mfrc123</strain>
    </source>
</reference>
<dbReference type="Proteomes" id="UP000322873">
    <property type="component" value="Unassembled WGS sequence"/>
</dbReference>
<protein>
    <recommendedName>
        <fullName evidence="4">RRM domain-containing protein</fullName>
    </recommendedName>
</protein>
<evidence type="ECO:0008006" key="4">
    <source>
        <dbReference type="Google" id="ProtNLM"/>
    </source>
</evidence>
<dbReference type="InterPro" id="IPR012677">
    <property type="entry name" value="Nucleotide-bd_a/b_plait_sf"/>
</dbReference>
<evidence type="ECO:0000256" key="1">
    <source>
        <dbReference type="SAM" id="MobiDB-lite"/>
    </source>
</evidence>
<accession>A0A5M9JGR6</accession>
<dbReference type="CDD" id="cd00590">
    <property type="entry name" value="RRM_SF"/>
    <property type="match status" value="1"/>
</dbReference>
<dbReference type="InterPro" id="IPR035979">
    <property type="entry name" value="RBD_domain_sf"/>
</dbReference>
<dbReference type="VEuPathDB" id="FungiDB:MFRU_019g00450"/>
<comment type="caution">
    <text evidence="2">The sequence shown here is derived from an EMBL/GenBank/DDBJ whole genome shotgun (WGS) entry which is preliminary data.</text>
</comment>
<keyword evidence="3" id="KW-1185">Reference proteome</keyword>
<proteinExistence type="predicted"/>
<feature type="region of interest" description="Disordered" evidence="1">
    <location>
        <begin position="52"/>
        <end position="97"/>
    </location>
</feature>
<evidence type="ECO:0000313" key="2">
    <source>
        <dbReference type="EMBL" id="KAA8566315.1"/>
    </source>
</evidence>